<sequence>MPLIAVVLIKGTSVFIWCFKLSIGSETKLASIEVVPCATCVEITVVISPGSVAEK</sequence>
<reference evidence="1" key="1">
    <citation type="submission" date="2020-05" db="EMBL/GenBank/DDBJ databases">
        <authorList>
            <person name="Chiriac C."/>
            <person name="Salcher M."/>
            <person name="Ghai R."/>
            <person name="Kavagutti S V."/>
        </authorList>
    </citation>
    <scope>NUCLEOTIDE SEQUENCE</scope>
</reference>
<dbReference type="AlphaFoldDB" id="A0A6J6RHH8"/>
<proteinExistence type="predicted"/>
<dbReference type="EMBL" id="CAEZYI010000031">
    <property type="protein sequence ID" value="CAB4720405.1"/>
    <property type="molecule type" value="Genomic_DNA"/>
</dbReference>
<protein>
    <submittedName>
        <fullName evidence="1">Unannotated protein</fullName>
    </submittedName>
</protein>
<gene>
    <name evidence="1" type="ORF">UFOPK2662_00669</name>
</gene>
<accession>A0A6J6RHH8</accession>
<evidence type="ECO:0000313" key="1">
    <source>
        <dbReference type="EMBL" id="CAB4720405.1"/>
    </source>
</evidence>
<organism evidence="1">
    <name type="scientific">freshwater metagenome</name>
    <dbReference type="NCBI Taxonomy" id="449393"/>
    <lineage>
        <taxon>unclassified sequences</taxon>
        <taxon>metagenomes</taxon>
        <taxon>ecological metagenomes</taxon>
    </lineage>
</organism>
<name>A0A6J6RHH8_9ZZZZ</name>